<accession>A0AAP0KL38</accession>
<reference evidence="2 3" key="1">
    <citation type="submission" date="2024-01" db="EMBL/GenBank/DDBJ databases">
        <title>Genome assemblies of Stephania.</title>
        <authorList>
            <person name="Yang L."/>
        </authorList>
    </citation>
    <scope>NUCLEOTIDE SEQUENCE [LARGE SCALE GENOMIC DNA]</scope>
    <source>
        <strain evidence="2">QJT</strain>
        <tissue evidence="2">Leaf</tissue>
    </source>
</reference>
<protein>
    <submittedName>
        <fullName evidence="2">Uncharacterized protein</fullName>
    </submittedName>
</protein>
<feature type="transmembrane region" description="Helical" evidence="1">
    <location>
        <begin position="45"/>
        <end position="68"/>
    </location>
</feature>
<keyword evidence="1" id="KW-0472">Membrane</keyword>
<keyword evidence="1" id="KW-0812">Transmembrane</keyword>
<evidence type="ECO:0000313" key="2">
    <source>
        <dbReference type="EMBL" id="KAK9153753.1"/>
    </source>
</evidence>
<sequence>MFWRIGFAASCRFWGPNRPFASIRFTSTSFMGSWADLWVPGFEGLVAKFSLFFIFRALFSLLICWFLATTRRSRGRQLNFSSTACGQYALQLNYP</sequence>
<name>A0AAP0KL38_9MAGN</name>
<dbReference type="EMBL" id="JBBNAE010000001">
    <property type="protein sequence ID" value="KAK9153753.1"/>
    <property type="molecule type" value="Genomic_DNA"/>
</dbReference>
<dbReference type="AlphaFoldDB" id="A0AAP0KL38"/>
<evidence type="ECO:0000313" key="3">
    <source>
        <dbReference type="Proteomes" id="UP001417504"/>
    </source>
</evidence>
<keyword evidence="1" id="KW-1133">Transmembrane helix</keyword>
<proteinExistence type="predicted"/>
<comment type="caution">
    <text evidence="2">The sequence shown here is derived from an EMBL/GenBank/DDBJ whole genome shotgun (WGS) entry which is preliminary data.</text>
</comment>
<gene>
    <name evidence="2" type="ORF">Sjap_001233</name>
</gene>
<keyword evidence="3" id="KW-1185">Reference proteome</keyword>
<organism evidence="2 3">
    <name type="scientific">Stephania japonica</name>
    <dbReference type="NCBI Taxonomy" id="461633"/>
    <lineage>
        <taxon>Eukaryota</taxon>
        <taxon>Viridiplantae</taxon>
        <taxon>Streptophyta</taxon>
        <taxon>Embryophyta</taxon>
        <taxon>Tracheophyta</taxon>
        <taxon>Spermatophyta</taxon>
        <taxon>Magnoliopsida</taxon>
        <taxon>Ranunculales</taxon>
        <taxon>Menispermaceae</taxon>
        <taxon>Menispermoideae</taxon>
        <taxon>Cissampelideae</taxon>
        <taxon>Stephania</taxon>
    </lineage>
</organism>
<dbReference type="Proteomes" id="UP001417504">
    <property type="component" value="Unassembled WGS sequence"/>
</dbReference>
<evidence type="ECO:0000256" key="1">
    <source>
        <dbReference type="SAM" id="Phobius"/>
    </source>
</evidence>